<evidence type="ECO:0000313" key="8">
    <source>
        <dbReference type="EMBL" id="MBA4613209.1"/>
    </source>
</evidence>
<dbReference type="Proteomes" id="UP000559404">
    <property type="component" value="Unassembled WGS sequence"/>
</dbReference>
<reference evidence="8 9" key="2">
    <citation type="submission" date="2020-08" db="EMBL/GenBank/DDBJ databases">
        <title>Stappia taiwanensis sp. nov., isolated from a coastal thermal spring.</title>
        <authorList>
            <person name="Kampfer P."/>
        </authorList>
    </citation>
    <scope>NUCLEOTIDE SEQUENCE [LARGE SCALE GENOMIC DNA]</scope>
    <source>
        <strain evidence="8 9">DSM 23284</strain>
    </source>
</reference>
<evidence type="ECO:0000256" key="5">
    <source>
        <dbReference type="ARBA" id="ARBA00023136"/>
    </source>
</evidence>
<feature type="transmembrane region" description="Helical" evidence="6">
    <location>
        <begin position="142"/>
        <end position="160"/>
    </location>
</feature>
<feature type="transmembrane region" description="Helical" evidence="6">
    <location>
        <begin position="172"/>
        <end position="194"/>
    </location>
</feature>
<keyword evidence="5 6" id="KW-0472">Membrane</keyword>
<evidence type="ECO:0000256" key="6">
    <source>
        <dbReference type="SAM" id="Phobius"/>
    </source>
</evidence>
<dbReference type="Pfam" id="PF00892">
    <property type="entry name" value="EamA"/>
    <property type="match status" value="2"/>
</dbReference>
<evidence type="ECO:0000256" key="2">
    <source>
        <dbReference type="ARBA" id="ARBA00007362"/>
    </source>
</evidence>
<sequence length="301" mass="32641">MPLFFSSNMVIGRAAVETVEPWTLAFLRWTLAFLILLPFAHRGLVRHRGTLLRHWDLLGIMGLLGMWFCGAGVYFALRFTTATNGTLIYTSSPVLILLLEWLFRGRSISAREAVGIVLAILGVITIVVEGSLSALLSLSFNGGDVIFALAALSWAVYSVLLKRGEFTSVPTLSLFAALALAGAVTLFPFAIWEIAETERFPVTSDAWVSIFGVAVVSSVLAFSCFQYGIKVVGPAVTGVFMYLLPPYGVLMAVVFLGEALHAYHFAGFLLVMSGLVLATAPPALVQRLSLRLLARLKPQAR</sequence>
<evidence type="ECO:0000256" key="3">
    <source>
        <dbReference type="ARBA" id="ARBA00022692"/>
    </source>
</evidence>
<protein>
    <submittedName>
        <fullName evidence="8">DMT family transporter</fullName>
    </submittedName>
</protein>
<feature type="domain" description="EamA" evidence="7">
    <location>
        <begin position="143"/>
        <end position="278"/>
    </location>
</feature>
<dbReference type="InterPro" id="IPR050638">
    <property type="entry name" value="AA-Vitamin_Transporters"/>
</dbReference>
<evidence type="ECO:0000313" key="9">
    <source>
        <dbReference type="Proteomes" id="UP000559404"/>
    </source>
</evidence>
<feature type="transmembrane region" description="Helical" evidence="6">
    <location>
        <begin position="206"/>
        <end position="227"/>
    </location>
</feature>
<feature type="transmembrane region" description="Helical" evidence="6">
    <location>
        <begin position="83"/>
        <end position="103"/>
    </location>
</feature>
<comment type="subcellular location">
    <subcellularLocation>
        <location evidence="1">Membrane</location>
        <topology evidence="1">Multi-pass membrane protein</topology>
    </subcellularLocation>
</comment>
<dbReference type="InterPro" id="IPR000620">
    <property type="entry name" value="EamA_dom"/>
</dbReference>
<feature type="transmembrane region" description="Helical" evidence="6">
    <location>
        <begin position="239"/>
        <end position="257"/>
    </location>
</feature>
<evidence type="ECO:0000256" key="1">
    <source>
        <dbReference type="ARBA" id="ARBA00004141"/>
    </source>
</evidence>
<feature type="transmembrane region" description="Helical" evidence="6">
    <location>
        <begin position="57"/>
        <end position="77"/>
    </location>
</feature>
<comment type="caution">
    <text evidence="8">The sequence shown here is derived from an EMBL/GenBank/DDBJ whole genome shotgun (WGS) entry which is preliminary data.</text>
</comment>
<dbReference type="GO" id="GO:0016020">
    <property type="term" value="C:membrane"/>
    <property type="evidence" value="ECO:0007669"/>
    <property type="project" value="UniProtKB-SubCell"/>
</dbReference>
<name>A0A838XPM9_9HYPH</name>
<feature type="transmembrane region" description="Helical" evidence="6">
    <location>
        <begin position="263"/>
        <end position="285"/>
    </location>
</feature>
<dbReference type="PANTHER" id="PTHR32322">
    <property type="entry name" value="INNER MEMBRANE TRANSPORTER"/>
    <property type="match status" value="1"/>
</dbReference>
<feature type="domain" description="EamA" evidence="7">
    <location>
        <begin position="3"/>
        <end position="127"/>
    </location>
</feature>
<dbReference type="InterPro" id="IPR037185">
    <property type="entry name" value="EmrE-like"/>
</dbReference>
<evidence type="ECO:0000256" key="4">
    <source>
        <dbReference type="ARBA" id="ARBA00022989"/>
    </source>
</evidence>
<organism evidence="8 9">
    <name type="scientific">Stappia taiwanensis</name>
    <dbReference type="NCBI Taxonomy" id="992267"/>
    <lineage>
        <taxon>Bacteria</taxon>
        <taxon>Pseudomonadati</taxon>
        <taxon>Pseudomonadota</taxon>
        <taxon>Alphaproteobacteria</taxon>
        <taxon>Hyphomicrobiales</taxon>
        <taxon>Stappiaceae</taxon>
        <taxon>Stappia</taxon>
    </lineage>
</organism>
<keyword evidence="3 6" id="KW-0812">Transmembrane</keyword>
<keyword evidence="4 6" id="KW-1133">Transmembrane helix</keyword>
<dbReference type="AlphaFoldDB" id="A0A838XPM9"/>
<proteinExistence type="inferred from homology"/>
<reference evidence="8 9" key="1">
    <citation type="submission" date="2020-07" db="EMBL/GenBank/DDBJ databases">
        <authorList>
            <person name="Li M."/>
        </authorList>
    </citation>
    <scope>NUCLEOTIDE SEQUENCE [LARGE SCALE GENOMIC DNA]</scope>
    <source>
        <strain evidence="8 9">DSM 23284</strain>
    </source>
</reference>
<dbReference type="SUPFAM" id="SSF103481">
    <property type="entry name" value="Multidrug resistance efflux transporter EmrE"/>
    <property type="match status" value="2"/>
</dbReference>
<evidence type="ECO:0000259" key="7">
    <source>
        <dbReference type="Pfam" id="PF00892"/>
    </source>
</evidence>
<keyword evidence="9" id="KW-1185">Reference proteome</keyword>
<comment type="similarity">
    <text evidence="2">Belongs to the EamA transporter family.</text>
</comment>
<feature type="transmembrane region" description="Helical" evidence="6">
    <location>
        <begin position="115"/>
        <end position="136"/>
    </location>
</feature>
<feature type="transmembrane region" description="Helical" evidence="6">
    <location>
        <begin position="26"/>
        <end position="45"/>
    </location>
</feature>
<gene>
    <name evidence="8" type="ORF">H1W37_16225</name>
</gene>
<accession>A0A838XPM9</accession>
<dbReference type="PANTHER" id="PTHR32322:SF2">
    <property type="entry name" value="EAMA DOMAIN-CONTAINING PROTEIN"/>
    <property type="match status" value="1"/>
</dbReference>
<dbReference type="EMBL" id="JACEON010000016">
    <property type="protein sequence ID" value="MBA4613209.1"/>
    <property type="molecule type" value="Genomic_DNA"/>
</dbReference>